<dbReference type="Gene3D" id="3.40.50.1260">
    <property type="entry name" value="Phosphoglycerate kinase, N-terminal domain"/>
    <property type="match status" value="2"/>
</dbReference>
<dbReference type="Pfam" id="PF00162">
    <property type="entry name" value="PGK"/>
    <property type="match status" value="1"/>
</dbReference>
<evidence type="ECO:0000256" key="8">
    <source>
        <dbReference type="ARBA" id="ARBA00022842"/>
    </source>
</evidence>
<dbReference type="InterPro" id="IPR036043">
    <property type="entry name" value="Phosphoglycerate_kinase_sf"/>
</dbReference>
<dbReference type="GO" id="GO:0043531">
    <property type="term" value="F:ADP binding"/>
    <property type="evidence" value="ECO:0007669"/>
    <property type="project" value="TreeGrafter"/>
</dbReference>
<keyword evidence="6 9" id="KW-0418">Kinase</keyword>
<reference evidence="11" key="2">
    <citation type="submission" date="2020-07" db="EMBL/GenBank/DDBJ databases">
        <authorList>
            <person name="Vera ALvarez R."/>
            <person name="Arias-Moreno D.M."/>
            <person name="Jimenez-Jacinto V."/>
            <person name="Jimenez-Bremont J.F."/>
            <person name="Swaminathan K."/>
            <person name="Moose S.P."/>
            <person name="Guerrero-Gonzalez M.L."/>
            <person name="Marino-Ramirez L."/>
            <person name="Landsman D."/>
            <person name="Rodriguez-Kessler M."/>
            <person name="Delgado-Sanchez P."/>
        </authorList>
    </citation>
    <scope>NUCLEOTIDE SEQUENCE</scope>
    <source>
        <tissue evidence="11">Cladode</tissue>
    </source>
</reference>
<evidence type="ECO:0000256" key="4">
    <source>
        <dbReference type="ARBA" id="ARBA00022679"/>
    </source>
</evidence>
<evidence type="ECO:0000256" key="9">
    <source>
        <dbReference type="RuleBase" id="RU000532"/>
    </source>
</evidence>
<comment type="catalytic activity">
    <reaction evidence="9">
        <text>(2R)-3-phosphoglycerate + ATP = (2R)-3-phospho-glyceroyl phosphate + ADP</text>
        <dbReference type="Rhea" id="RHEA:14801"/>
        <dbReference type="ChEBI" id="CHEBI:30616"/>
        <dbReference type="ChEBI" id="CHEBI:57604"/>
        <dbReference type="ChEBI" id="CHEBI:58272"/>
        <dbReference type="ChEBI" id="CHEBI:456216"/>
        <dbReference type="EC" id="2.7.2.3"/>
    </reaction>
</comment>
<comment type="subunit">
    <text evidence="10">Monomer.</text>
</comment>
<keyword evidence="7" id="KW-0067">ATP-binding</keyword>
<dbReference type="SUPFAM" id="SSF53748">
    <property type="entry name" value="Phosphoglycerate kinase"/>
    <property type="match status" value="1"/>
</dbReference>
<dbReference type="InterPro" id="IPR001576">
    <property type="entry name" value="Phosphoglycerate_kinase"/>
</dbReference>
<evidence type="ECO:0000313" key="11">
    <source>
        <dbReference type="EMBL" id="MBA4644466.1"/>
    </source>
</evidence>
<dbReference type="AlphaFoldDB" id="A0A7C9DKW9"/>
<dbReference type="GO" id="GO:0006094">
    <property type="term" value="P:gluconeogenesis"/>
    <property type="evidence" value="ECO:0007669"/>
    <property type="project" value="TreeGrafter"/>
</dbReference>
<dbReference type="EMBL" id="GISG01138449">
    <property type="protein sequence ID" value="MBA4644466.1"/>
    <property type="molecule type" value="Transcribed_RNA"/>
</dbReference>
<comment type="cofactor">
    <cofactor evidence="1">
        <name>Mg(2+)</name>
        <dbReference type="ChEBI" id="CHEBI:18420"/>
    </cofactor>
</comment>
<dbReference type="GO" id="GO:0004618">
    <property type="term" value="F:phosphoglycerate kinase activity"/>
    <property type="evidence" value="ECO:0007669"/>
    <property type="project" value="UniProtKB-EC"/>
</dbReference>
<dbReference type="InterPro" id="IPR015824">
    <property type="entry name" value="Phosphoglycerate_kinase_N"/>
</dbReference>
<dbReference type="GO" id="GO:0005829">
    <property type="term" value="C:cytosol"/>
    <property type="evidence" value="ECO:0007669"/>
    <property type="project" value="TreeGrafter"/>
</dbReference>
<evidence type="ECO:0000256" key="3">
    <source>
        <dbReference type="ARBA" id="ARBA00013061"/>
    </source>
</evidence>
<proteinExistence type="inferred from homology"/>
<keyword evidence="5" id="KW-0547">Nucleotide-binding</keyword>
<evidence type="ECO:0000256" key="2">
    <source>
        <dbReference type="ARBA" id="ARBA00008982"/>
    </source>
</evidence>
<reference evidence="11" key="1">
    <citation type="journal article" date="2013" name="J. Plant Res.">
        <title>Effect of fungi and light on seed germination of three Opuntia species from semiarid lands of central Mexico.</title>
        <authorList>
            <person name="Delgado-Sanchez P."/>
            <person name="Jimenez-Bremont J.F."/>
            <person name="Guerrero-Gonzalez Mde L."/>
            <person name="Flores J."/>
        </authorList>
    </citation>
    <scope>NUCLEOTIDE SEQUENCE</scope>
    <source>
        <tissue evidence="11">Cladode</tissue>
    </source>
</reference>
<evidence type="ECO:0000256" key="7">
    <source>
        <dbReference type="ARBA" id="ARBA00022840"/>
    </source>
</evidence>
<evidence type="ECO:0000256" key="10">
    <source>
        <dbReference type="RuleBase" id="RU000696"/>
    </source>
</evidence>
<evidence type="ECO:0000256" key="1">
    <source>
        <dbReference type="ARBA" id="ARBA00001946"/>
    </source>
</evidence>
<comment type="similarity">
    <text evidence="2 9">Belongs to the phosphoglycerate kinase family.</text>
</comment>
<dbReference type="GO" id="GO:0005524">
    <property type="term" value="F:ATP binding"/>
    <property type="evidence" value="ECO:0007669"/>
    <property type="project" value="UniProtKB-KW"/>
</dbReference>
<name>A0A7C9DKW9_OPUST</name>
<dbReference type="GO" id="GO:0006096">
    <property type="term" value="P:glycolytic process"/>
    <property type="evidence" value="ECO:0007669"/>
    <property type="project" value="InterPro"/>
</dbReference>
<dbReference type="PANTHER" id="PTHR11406">
    <property type="entry name" value="PHOSPHOGLYCERATE KINASE"/>
    <property type="match status" value="1"/>
</dbReference>
<keyword evidence="8" id="KW-0460">Magnesium</keyword>
<dbReference type="PRINTS" id="PR00477">
    <property type="entry name" value="PHGLYCKINASE"/>
</dbReference>
<evidence type="ECO:0000256" key="6">
    <source>
        <dbReference type="ARBA" id="ARBA00022777"/>
    </source>
</evidence>
<sequence>MAQVADVDILLFQNLSNYKQERANDSDFSERLASGIDIFVNDSISLAHKILASTVGVTQFCYASLAGFYFEDCLYKLKKITVCSRPTYVAVIGGDNLIDKAAAVRFLTSICDGLVFVGMMAFQIMHALGVHLPSYLVDHGASKAAVEILQFAKHRKIPVLLPRDFRCENFSNSMQLETFPAHDILDGTFELILLLILNYVT</sequence>
<dbReference type="EC" id="2.7.2.3" evidence="3 9"/>
<evidence type="ECO:0000256" key="5">
    <source>
        <dbReference type="ARBA" id="ARBA00022741"/>
    </source>
</evidence>
<organism evidence="11">
    <name type="scientific">Opuntia streptacantha</name>
    <name type="common">Prickly pear cactus</name>
    <name type="synonym">Opuntia cardona</name>
    <dbReference type="NCBI Taxonomy" id="393608"/>
    <lineage>
        <taxon>Eukaryota</taxon>
        <taxon>Viridiplantae</taxon>
        <taxon>Streptophyta</taxon>
        <taxon>Embryophyta</taxon>
        <taxon>Tracheophyta</taxon>
        <taxon>Spermatophyta</taxon>
        <taxon>Magnoliopsida</taxon>
        <taxon>eudicotyledons</taxon>
        <taxon>Gunneridae</taxon>
        <taxon>Pentapetalae</taxon>
        <taxon>Caryophyllales</taxon>
        <taxon>Cactineae</taxon>
        <taxon>Cactaceae</taxon>
        <taxon>Opuntioideae</taxon>
        <taxon>Opuntia</taxon>
    </lineage>
</organism>
<dbReference type="PANTHER" id="PTHR11406:SF32">
    <property type="entry name" value="PHOSPHOGLYCERATE KINASE"/>
    <property type="match status" value="1"/>
</dbReference>
<keyword evidence="4 9" id="KW-0808">Transferase</keyword>
<protein>
    <recommendedName>
        <fullName evidence="3 9">Phosphoglycerate kinase</fullName>
        <ecNumber evidence="3 9">2.7.2.3</ecNumber>
    </recommendedName>
</protein>
<accession>A0A7C9DKW9</accession>